<dbReference type="SUPFAM" id="SSF51735">
    <property type="entry name" value="NAD(P)-binding Rossmann-fold domains"/>
    <property type="match status" value="1"/>
</dbReference>
<dbReference type="AlphaFoldDB" id="A0A6C0EN52"/>
<evidence type="ECO:0000259" key="1">
    <source>
        <dbReference type="Pfam" id="PF01408"/>
    </source>
</evidence>
<feature type="domain" description="Gfo/Idh/MocA-like oxidoreductase N-terminal" evidence="1">
    <location>
        <begin position="2"/>
        <end position="126"/>
    </location>
</feature>
<dbReference type="Gene3D" id="3.40.50.720">
    <property type="entry name" value="NAD(P)-binding Rossmann-like Domain"/>
    <property type="match status" value="1"/>
</dbReference>
<evidence type="ECO:0000313" key="2">
    <source>
        <dbReference type="EMBL" id="QHT28795.1"/>
    </source>
</evidence>
<reference evidence="2" key="1">
    <citation type="journal article" date="2020" name="Nature">
        <title>Giant virus diversity and host interactions through global metagenomics.</title>
        <authorList>
            <person name="Schulz F."/>
            <person name="Roux S."/>
            <person name="Paez-Espino D."/>
            <person name="Jungbluth S."/>
            <person name="Walsh D.A."/>
            <person name="Denef V.J."/>
            <person name="McMahon K.D."/>
            <person name="Konstantinidis K.T."/>
            <person name="Eloe-Fadrosh E.A."/>
            <person name="Kyrpides N.C."/>
            <person name="Woyke T."/>
        </authorList>
    </citation>
    <scope>NUCLEOTIDE SEQUENCE</scope>
    <source>
        <strain evidence="2">GVMAG-M-3300001351-8</strain>
    </source>
</reference>
<protein>
    <recommendedName>
        <fullName evidence="1">Gfo/Idh/MocA-like oxidoreductase N-terminal domain-containing protein</fullName>
    </recommendedName>
</protein>
<dbReference type="InterPro" id="IPR036291">
    <property type="entry name" value="NAD(P)-bd_dom_sf"/>
</dbReference>
<dbReference type="PANTHER" id="PTHR43377">
    <property type="entry name" value="BILIVERDIN REDUCTASE A"/>
    <property type="match status" value="1"/>
</dbReference>
<dbReference type="EMBL" id="MN738864">
    <property type="protein sequence ID" value="QHT28795.1"/>
    <property type="molecule type" value="Genomic_DNA"/>
</dbReference>
<dbReference type="InterPro" id="IPR000683">
    <property type="entry name" value="Gfo/Idh/MocA-like_OxRdtase_N"/>
</dbReference>
<dbReference type="GO" id="GO:0000166">
    <property type="term" value="F:nucleotide binding"/>
    <property type="evidence" value="ECO:0007669"/>
    <property type="project" value="InterPro"/>
</dbReference>
<dbReference type="PANTHER" id="PTHR43377:SF1">
    <property type="entry name" value="BILIVERDIN REDUCTASE A"/>
    <property type="match status" value="1"/>
</dbReference>
<dbReference type="InterPro" id="IPR051450">
    <property type="entry name" value="Gfo/Idh/MocA_Oxidoreductases"/>
</dbReference>
<name>A0A6C0EN52_9ZZZZ</name>
<organism evidence="2">
    <name type="scientific">viral metagenome</name>
    <dbReference type="NCBI Taxonomy" id="1070528"/>
    <lineage>
        <taxon>unclassified sequences</taxon>
        <taxon>metagenomes</taxon>
        <taxon>organismal metagenomes</taxon>
    </lineage>
</organism>
<proteinExistence type="predicted"/>
<accession>A0A6C0EN52</accession>
<sequence length="149" mass="17347">MLNIALFGYGEIGKLYFYTTLDNKNLNLKWVCDRMSTLSFEALDEKQRYSLETLNIVLNPDVIVYDKSIDCVIISNPTNIPYDLIKRCLLSGKHVLVENPFSYSLDKIGEWYDLAEKNNLVLIIGYNKEHGERYKSQLECFVNCIQNYL</sequence>
<dbReference type="Pfam" id="PF01408">
    <property type="entry name" value="GFO_IDH_MocA"/>
    <property type="match status" value="1"/>
</dbReference>